<accession>A0AAU6W667</accession>
<evidence type="ECO:0000313" key="1">
    <source>
        <dbReference type="EMBL" id="XAI71399.1"/>
    </source>
</evidence>
<gene>
    <name evidence="1" type="ORF">Aurca01_00011</name>
</gene>
<organism evidence="1">
    <name type="scientific">Pseudomonas phage Aurca01</name>
    <dbReference type="NCBI Taxonomy" id="3138527"/>
    <lineage>
        <taxon>Viruses</taxon>
    </lineage>
</organism>
<reference evidence="1" key="1">
    <citation type="journal article" date="2024" name="J. Gen. Virol.">
        <title>Novel phages of Pseudomonas syringae unveil numerous potential auxiliary metabolic genes.</title>
        <authorList>
            <person name="Feltin C."/>
            <person name="Garneau J.R."/>
            <person name="Morris C.E."/>
            <person name="Berard A."/>
            <person name="Torres-Barcelo C."/>
        </authorList>
    </citation>
    <scope>NUCLEOTIDE SEQUENCE</scope>
</reference>
<name>A0AAU6W667_9VIRU</name>
<protein>
    <submittedName>
        <fullName evidence="1">Uncharacterized protein</fullName>
    </submittedName>
</protein>
<dbReference type="EMBL" id="PP179334">
    <property type="protein sequence ID" value="XAI71399.1"/>
    <property type="molecule type" value="Genomic_DNA"/>
</dbReference>
<sequence length="164" mass="17278">MQSSNYVCGSTGWKLHKNGSLEFNSSGDPCLISAQGLKKEAEEENKRAIGDALISKFGIKIIALPDGRYVAAGIGLGRPCEGGHTGCPDEQAAKAEVKIDCTVDASKALDQISKLISTTGLAQSIESLKVRIEHEASSRVCADDTLSCRISAVEAGLNSLRAKQ</sequence>
<proteinExistence type="predicted"/>